<sequence length="117" mass="12991">MGTEDDARHDEVRSPSWSAELTRHEHGLPVPRSLSNTTTRCPMTSPPDTKTTRALCSRHLVLLKLQSPLRTWSVHFHGHNHSSVDVFINSSLSMPDTISTLAAATPCPMTSPRDEIH</sequence>
<organism evidence="2 3">
    <name type="scientific">Phytophthora sojae (strain P6497)</name>
    <name type="common">Soybean stem and root rot agent</name>
    <name type="synonym">Phytophthora megasperma f. sp. glycines</name>
    <dbReference type="NCBI Taxonomy" id="1094619"/>
    <lineage>
        <taxon>Eukaryota</taxon>
        <taxon>Sar</taxon>
        <taxon>Stramenopiles</taxon>
        <taxon>Oomycota</taxon>
        <taxon>Peronosporomycetes</taxon>
        <taxon>Peronosporales</taxon>
        <taxon>Peronosporaceae</taxon>
        <taxon>Phytophthora</taxon>
    </lineage>
</organism>
<gene>
    <name evidence="2" type="ORF">PHYSODRAFT_339577</name>
</gene>
<evidence type="ECO:0000256" key="1">
    <source>
        <dbReference type="SAM" id="MobiDB-lite"/>
    </source>
</evidence>
<feature type="compositionally biased region" description="Polar residues" evidence="1">
    <location>
        <begin position="33"/>
        <end position="52"/>
    </location>
</feature>
<reference evidence="2 3" key="1">
    <citation type="journal article" date="2006" name="Science">
        <title>Phytophthora genome sequences uncover evolutionary origins and mechanisms of pathogenesis.</title>
        <authorList>
            <person name="Tyler B.M."/>
            <person name="Tripathy S."/>
            <person name="Zhang X."/>
            <person name="Dehal P."/>
            <person name="Jiang R.H."/>
            <person name="Aerts A."/>
            <person name="Arredondo F.D."/>
            <person name="Baxter L."/>
            <person name="Bensasson D."/>
            <person name="Beynon J.L."/>
            <person name="Chapman J."/>
            <person name="Damasceno C.M."/>
            <person name="Dorrance A.E."/>
            <person name="Dou D."/>
            <person name="Dickerman A.W."/>
            <person name="Dubchak I.L."/>
            <person name="Garbelotto M."/>
            <person name="Gijzen M."/>
            <person name="Gordon S.G."/>
            <person name="Govers F."/>
            <person name="Grunwald N.J."/>
            <person name="Huang W."/>
            <person name="Ivors K.L."/>
            <person name="Jones R.W."/>
            <person name="Kamoun S."/>
            <person name="Krampis K."/>
            <person name="Lamour K.H."/>
            <person name="Lee M.K."/>
            <person name="McDonald W.H."/>
            <person name="Medina M."/>
            <person name="Meijer H.J."/>
            <person name="Nordberg E.K."/>
            <person name="Maclean D.J."/>
            <person name="Ospina-Giraldo M.D."/>
            <person name="Morris P.F."/>
            <person name="Phuntumart V."/>
            <person name="Putnam N.H."/>
            <person name="Rash S."/>
            <person name="Rose J.K."/>
            <person name="Sakihama Y."/>
            <person name="Salamov A.A."/>
            <person name="Savidor A."/>
            <person name="Scheuring C.F."/>
            <person name="Smith B.M."/>
            <person name="Sobral B.W."/>
            <person name="Terry A."/>
            <person name="Torto-Alalibo T.A."/>
            <person name="Win J."/>
            <person name="Xu Z."/>
            <person name="Zhang H."/>
            <person name="Grigoriev I.V."/>
            <person name="Rokhsar D.S."/>
            <person name="Boore J.L."/>
        </authorList>
    </citation>
    <scope>NUCLEOTIDE SEQUENCE [LARGE SCALE GENOMIC DNA]</scope>
    <source>
        <strain evidence="2 3">P6497</strain>
    </source>
</reference>
<dbReference type="RefSeq" id="XP_009535845.1">
    <property type="nucleotide sequence ID" value="XM_009537550.1"/>
</dbReference>
<dbReference type="AlphaFoldDB" id="G5A7A7"/>
<protein>
    <submittedName>
        <fullName evidence="2">Uncharacterized protein</fullName>
    </submittedName>
</protein>
<dbReference type="GeneID" id="20647761"/>
<evidence type="ECO:0000313" key="2">
    <source>
        <dbReference type="EMBL" id="EGZ09212.1"/>
    </source>
</evidence>
<name>G5A7A7_PHYSP</name>
<dbReference type="KEGG" id="psoj:PHYSODRAFT_339577"/>
<evidence type="ECO:0000313" key="3">
    <source>
        <dbReference type="Proteomes" id="UP000002640"/>
    </source>
</evidence>
<dbReference type="Proteomes" id="UP000002640">
    <property type="component" value="Unassembled WGS sequence"/>
</dbReference>
<dbReference type="InParanoid" id="G5A7A7"/>
<keyword evidence="3" id="KW-1185">Reference proteome</keyword>
<proteinExistence type="predicted"/>
<dbReference type="EMBL" id="JH159160">
    <property type="protein sequence ID" value="EGZ09212.1"/>
    <property type="molecule type" value="Genomic_DNA"/>
</dbReference>
<feature type="compositionally biased region" description="Basic and acidic residues" evidence="1">
    <location>
        <begin position="1"/>
        <end position="13"/>
    </location>
</feature>
<accession>G5A7A7</accession>
<feature type="region of interest" description="Disordered" evidence="1">
    <location>
        <begin position="1"/>
        <end position="52"/>
    </location>
</feature>